<gene>
    <name evidence="2" type="ORF">CTAYLR_008897</name>
</gene>
<evidence type="ECO:0008006" key="4">
    <source>
        <dbReference type="Google" id="ProtNLM"/>
    </source>
</evidence>
<comment type="caution">
    <text evidence="2">The sequence shown here is derived from an EMBL/GenBank/DDBJ whole genome shotgun (WGS) entry which is preliminary data.</text>
</comment>
<sequence length="320" mass="34849">MAKAFVLGAAVVISRSAWGFVGPGSERGPWRPRSQMLDTDALIEELAATAPFNLPAKVSQEAVMRTVGRPQFFLRIAELCDEADGATRERYKALADNLSNTLSAVVERTESKLEDASQRLAGMVAAASEEDGEFLMPLSPDKRQALKEAVEAAEVDEPVLSTLSAVAKKAETDGMDGVVAILRKVLQLYAAKALAFDPTAVQDSFFFSTQRDQPPRDAPEIHPDYVGAIDTYNQLLEADADDWDAILQRQDDSLKKSSLLAIVQAQIERVVLLEENGSFAQRVQAEFLRELVTRVEANMPSDDDEEGAPADIVSAILNDP</sequence>
<evidence type="ECO:0000313" key="3">
    <source>
        <dbReference type="Proteomes" id="UP001230188"/>
    </source>
</evidence>
<dbReference type="Proteomes" id="UP001230188">
    <property type="component" value="Unassembled WGS sequence"/>
</dbReference>
<name>A0AAD7XRP9_9STRA</name>
<proteinExistence type="predicted"/>
<feature type="chain" id="PRO_5041929486" description="Secreted protein" evidence="1">
    <location>
        <begin position="20"/>
        <end position="320"/>
    </location>
</feature>
<feature type="signal peptide" evidence="1">
    <location>
        <begin position="1"/>
        <end position="19"/>
    </location>
</feature>
<keyword evidence="3" id="KW-1185">Reference proteome</keyword>
<evidence type="ECO:0000256" key="1">
    <source>
        <dbReference type="SAM" id="SignalP"/>
    </source>
</evidence>
<reference evidence="2" key="1">
    <citation type="submission" date="2023-01" db="EMBL/GenBank/DDBJ databases">
        <title>Metagenome sequencing of chrysophaentin producing Chrysophaeum taylorii.</title>
        <authorList>
            <person name="Davison J."/>
            <person name="Bewley C."/>
        </authorList>
    </citation>
    <scope>NUCLEOTIDE SEQUENCE</scope>
    <source>
        <strain evidence="2">NIES-1699</strain>
    </source>
</reference>
<keyword evidence="1" id="KW-0732">Signal</keyword>
<dbReference type="EMBL" id="JAQMWT010000191">
    <property type="protein sequence ID" value="KAJ8607860.1"/>
    <property type="molecule type" value="Genomic_DNA"/>
</dbReference>
<evidence type="ECO:0000313" key="2">
    <source>
        <dbReference type="EMBL" id="KAJ8607860.1"/>
    </source>
</evidence>
<organism evidence="2 3">
    <name type="scientific">Chrysophaeum taylorii</name>
    <dbReference type="NCBI Taxonomy" id="2483200"/>
    <lineage>
        <taxon>Eukaryota</taxon>
        <taxon>Sar</taxon>
        <taxon>Stramenopiles</taxon>
        <taxon>Ochrophyta</taxon>
        <taxon>Pelagophyceae</taxon>
        <taxon>Pelagomonadales</taxon>
        <taxon>Pelagomonadaceae</taxon>
        <taxon>Chrysophaeum</taxon>
    </lineage>
</organism>
<dbReference type="AlphaFoldDB" id="A0AAD7XRP9"/>
<protein>
    <recommendedName>
        <fullName evidence="4">Secreted protein</fullName>
    </recommendedName>
</protein>
<accession>A0AAD7XRP9</accession>
<dbReference type="PANTHER" id="PTHR36348:SF1">
    <property type="entry name" value="EXPRESSED PROTEIN"/>
    <property type="match status" value="1"/>
</dbReference>
<dbReference type="PANTHER" id="PTHR36348">
    <property type="entry name" value="EXPRESSED PROTEIN"/>
    <property type="match status" value="1"/>
</dbReference>